<dbReference type="Proteomes" id="UP000240535">
    <property type="component" value="Unassembled WGS sequence"/>
</dbReference>
<dbReference type="RefSeq" id="WP_106871457.1">
    <property type="nucleotide sequence ID" value="NZ_CP053841.1"/>
</dbReference>
<keyword evidence="3" id="KW-1185">Reference proteome</keyword>
<dbReference type="OrthoDB" id="9808943at2"/>
<dbReference type="InterPro" id="IPR006056">
    <property type="entry name" value="RidA"/>
</dbReference>
<gene>
    <name evidence="2" type="ORF">CQ405_05355</name>
</gene>
<dbReference type="PANTHER" id="PTHR11803:SF39">
    <property type="entry name" value="2-IMINOBUTANOATE_2-IMINOPROPANOATE DEAMINASE"/>
    <property type="match status" value="1"/>
</dbReference>
<dbReference type="PANTHER" id="PTHR11803">
    <property type="entry name" value="2-IMINOBUTANOATE/2-IMINOPROPANOATE DEAMINASE RIDA"/>
    <property type="match status" value="1"/>
</dbReference>
<dbReference type="Pfam" id="PF01042">
    <property type="entry name" value="Ribonuc_L-PSP"/>
    <property type="match status" value="1"/>
</dbReference>
<comment type="similarity">
    <text evidence="1">Belongs to the RutC family.</text>
</comment>
<dbReference type="GO" id="GO:0005829">
    <property type="term" value="C:cytosol"/>
    <property type="evidence" value="ECO:0007669"/>
    <property type="project" value="TreeGrafter"/>
</dbReference>
<dbReference type="NCBIfam" id="TIGR00004">
    <property type="entry name" value="Rid family detoxifying hydrolase"/>
    <property type="match status" value="1"/>
</dbReference>
<dbReference type="InterPro" id="IPR006175">
    <property type="entry name" value="YjgF/YER057c/UK114"/>
</dbReference>
<evidence type="ECO:0000313" key="3">
    <source>
        <dbReference type="Proteomes" id="UP000240535"/>
    </source>
</evidence>
<dbReference type="GO" id="GO:0019239">
    <property type="term" value="F:deaminase activity"/>
    <property type="evidence" value="ECO:0007669"/>
    <property type="project" value="TreeGrafter"/>
</dbReference>
<reference evidence="3" key="1">
    <citation type="submission" date="2017-10" db="EMBL/GenBank/DDBJ databases">
        <title>Campylobacter species from seals.</title>
        <authorList>
            <person name="Gilbert M.J."/>
            <person name="Zomer A.L."/>
            <person name="Timmerman A.J."/>
            <person name="Duim B."/>
            <person name="Wagenaar J.A."/>
        </authorList>
    </citation>
    <scope>NUCLEOTIDE SEQUENCE [LARGE SCALE GENOMIC DNA]</scope>
    <source>
        <strain evidence="3">17S00004-5</strain>
    </source>
</reference>
<protein>
    <submittedName>
        <fullName evidence="2">Deaminase</fullName>
    </submittedName>
</protein>
<dbReference type="InterPro" id="IPR035959">
    <property type="entry name" value="RutC-like_sf"/>
</dbReference>
<dbReference type="Gene3D" id="3.30.1330.40">
    <property type="entry name" value="RutC-like"/>
    <property type="match status" value="1"/>
</dbReference>
<dbReference type="AlphaFoldDB" id="A0A2P8R0H6"/>
<evidence type="ECO:0000256" key="1">
    <source>
        <dbReference type="ARBA" id="ARBA00010552"/>
    </source>
</evidence>
<name>A0A2P8R0H6_9BACT</name>
<dbReference type="CDD" id="cd00448">
    <property type="entry name" value="YjgF_YER057c_UK114_family"/>
    <property type="match status" value="1"/>
</dbReference>
<sequence>MKKIETKNAPVALGPYSQAIKVGDFLFTSGQIGLKVDGEFAGSSIEEQTKQAMENLKAILEVKNLTFEDVIKTTIFLADMNDFAKVNEIYGSYFGEHKPARSTFAVNALPKNALVEIELIAKI</sequence>
<dbReference type="FunFam" id="3.30.1330.40:FF:000001">
    <property type="entry name" value="L-PSP family endoribonuclease"/>
    <property type="match status" value="1"/>
</dbReference>
<evidence type="ECO:0000313" key="2">
    <source>
        <dbReference type="EMBL" id="PSM51991.1"/>
    </source>
</evidence>
<proteinExistence type="inferred from homology"/>
<comment type="caution">
    <text evidence="2">The sequence shown here is derived from an EMBL/GenBank/DDBJ whole genome shotgun (WGS) entry which is preliminary data.</text>
</comment>
<accession>A0A2P8R0H6</accession>
<dbReference type="SUPFAM" id="SSF55298">
    <property type="entry name" value="YjgF-like"/>
    <property type="match status" value="1"/>
</dbReference>
<organism evidence="2 3">
    <name type="scientific">Campylobacter blaseri</name>
    <dbReference type="NCBI Taxonomy" id="2042961"/>
    <lineage>
        <taxon>Bacteria</taxon>
        <taxon>Pseudomonadati</taxon>
        <taxon>Campylobacterota</taxon>
        <taxon>Epsilonproteobacteria</taxon>
        <taxon>Campylobacterales</taxon>
        <taxon>Campylobacteraceae</taxon>
        <taxon>Campylobacter</taxon>
    </lineage>
</organism>
<dbReference type="EMBL" id="PDHH01000004">
    <property type="protein sequence ID" value="PSM51991.1"/>
    <property type="molecule type" value="Genomic_DNA"/>
</dbReference>